<gene>
    <name evidence="1" type="ORF">GCM10023147_45580</name>
</gene>
<name>A0ABP8KC39_9ACTN</name>
<proteinExistence type="predicted"/>
<evidence type="ECO:0008006" key="3">
    <source>
        <dbReference type="Google" id="ProtNLM"/>
    </source>
</evidence>
<reference evidence="2" key="1">
    <citation type="journal article" date="2019" name="Int. J. Syst. Evol. Microbiol.">
        <title>The Global Catalogue of Microorganisms (GCM) 10K type strain sequencing project: providing services to taxonomists for standard genome sequencing and annotation.</title>
        <authorList>
            <consortium name="The Broad Institute Genomics Platform"/>
            <consortium name="The Broad Institute Genome Sequencing Center for Infectious Disease"/>
            <person name="Wu L."/>
            <person name="Ma J."/>
        </authorList>
    </citation>
    <scope>NUCLEOTIDE SEQUENCE [LARGE SCALE GENOMIC DNA]</scope>
    <source>
        <strain evidence="2">JCM 17688</strain>
    </source>
</reference>
<dbReference type="Proteomes" id="UP001500635">
    <property type="component" value="Unassembled WGS sequence"/>
</dbReference>
<evidence type="ECO:0000313" key="2">
    <source>
        <dbReference type="Proteomes" id="UP001500635"/>
    </source>
</evidence>
<organism evidence="1 2">
    <name type="scientific">Tsukamurella soli</name>
    <dbReference type="NCBI Taxonomy" id="644556"/>
    <lineage>
        <taxon>Bacteria</taxon>
        <taxon>Bacillati</taxon>
        <taxon>Actinomycetota</taxon>
        <taxon>Actinomycetes</taxon>
        <taxon>Mycobacteriales</taxon>
        <taxon>Tsukamurellaceae</taxon>
        <taxon>Tsukamurella</taxon>
    </lineage>
</organism>
<accession>A0ABP8KC39</accession>
<dbReference type="RefSeq" id="WP_345000480.1">
    <property type="nucleotide sequence ID" value="NZ_BAABFR010000112.1"/>
</dbReference>
<sequence length="50" mass="5070">MTESEIEAVLAPVAALVDTVAGTGDVQLARYLAWRLAEISGAAQAVARGG</sequence>
<comment type="caution">
    <text evidence="1">The sequence shown here is derived from an EMBL/GenBank/DDBJ whole genome shotgun (WGS) entry which is preliminary data.</text>
</comment>
<evidence type="ECO:0000313" key="1">
    <source>
        <dbReference type="EMBL" id="GAA4403750.1"/>
    </source>
</evidence>
<dbReference type="EMBL" id="BAABFR010000112">
    <property type="protein sequence ID" value="GAA4403750.1"/>
    <property type="molecule type" value="Genomic_DNA"/>
</dbReference>
<keyword evidence="2" id="KW-1185">Reference proteome</keyword>
<protein>
    <recommendedName>
        <fullName evidence="3">HNH endonuclease</fullName>
    </recommendedName>
</protein>